<dbReference type="SUPFAM" id="SSF56672">
    <property type="entry name" value="DNA/RNA polymerases"/>
    <property type="match status" value="1"/>
</dbReference>
<dbReference type="InterPro" id="IPR000477">
    <property type="entry name" value="RT_dom"/>
</dbReference>
<keyword evidence="1" id="KW-1185">Reference proteome</keyword>
<dbReference type="OMA" id="PACKWET"/>
<reference evidence="1" key="1">
    <citation type="journal article" date="2014" name="Nat. Commun.">
        <title>The tobacco genome sequence and its comparison with those of tomato and potato.</title>
        <authorList>
            <person name="Sierro N."/>
            <person name="Battey J.N."/>
            <person name="Ouadi S."/>
            <person name="Bakaher N."/>
            <person name="Bovet L."/>
            <person name="Willig A."/>
            <person name="Goepfert S."/>
            <person name="Peitsch M.C."/>
            <person name="Ivanov N.V."/>
        </authorList>
    </citation>
    <scope>NUCLEOTIDE SEQUENCE [LARGE SCALE GENOMIC DNA]</scope>
</reference>
<reference evidence="2" key="2">
    <citation type="submission" date="2025-08" db="UniProtKB">
        <authorList>
            <consortium name="RefSeq"/>
        </authorList>
    </citation>
    <scope>IDENTIFICATION</scope>
    <source>
        <tissue evidence="2">Leaf</tissue>
    </source>
</reference>
<dbReference type="InterPro" id="IPR043128">
    <property type="entry name" value="Rev_trsase/Diguanyl_cyclase"/>
</dbReference>
<organism evidence="1 2">
    <name type="scientific">Nicotiana tabacum</name>
    <name type="common">Common tobacco</name>
    <dbReference type="NCBI Taxonomy" id="4097"/>
    <lineage>
        <taxon>Eukaryota</taxon>
        <taxon>Viridiplantae</taxon>
        <taxon>Streptophyta</taxon>
        <taxon>Embryophyta</taxon>
        <taxon>Tracheophyta</taxon>
        <taxon>Spermatophyta</taxon>
        <taxon>Magnoliopsida</taxon>
        <taxon>eudicotyledons</taxon>
        <taxon>Gunneridae</taxon>
        <taxon>Pentapetalae</taxon>
        <taxon>asterids</taxon>
        <taxon>lamiids</taxon>
        <taxon>Solanales</taxon>
        <taxon>Solanaceae</taxon>
        <taxon>Nicotianoideae</taxon>
        <taxon>Nicotianeae</taxon>
        <taxon>Nicotiana</taxon>
    </lineage>
</organism>
<protein>
    <submittedName>
        <fullName evidence="2">Uncharacterized protein LOC107793610</fullName>
    </submittedName>
</protein>
<dbReference type="SMR" id="A0A1S4A4B8"/>
<dbReference type="Proteomes" id="UP000790787">
    <property type="component" value="Chromosome 14"/>
</dbReference>
<proteinExistence type="predicted"/>
<dbReference type="PANTHER" id="PTHR15503">
    <property type="entry name" value="LDOC1 RELATED"/>
    <property type="match status" value="1"/>
</dbReference>
<dbReference type="OrthoDB" id="1933597at2759"/>
<dbReference type="PANTHER" id="PTHR15503:SF43">
    <property type="entry name" value="REVERSE TRANSCRIPTASE RNASE H-LIKE DOMAIN-CONTAINING PROTEIN"/>
    <property type="match status" value="1"/>
</dbReference>
<gene>
    <name evidence="2" type="primary">LOC107793610</name>
</gene>
<dbReference type="InterPro" id="IPR021109">
    <property type="entry name" value="Peptidase_aspartic_dom_sf"/>
</dbReference>
<evidence type="ECO:0000313" key="2">
    <source>
        <dbReference type="RefSeq" id="XP_016471483.2"/>
    </source>
</evidence>
<dbReference type="GeneID" id="107793610"/>
<dbReference type="Pfam" id="PF19259">
    <property type="entry name" value="Ty3_capsid"/>
    <property type="match status" value="1"/>
</dbReference>
<dbReference type="RefSeq" id="XP_016471483.2">
    <property type="nucleotide sequence ID" value="XM_016615997.2"/>
</dbReference>
<dbReference type="Gene3D" id="2.40.70.10">
    <property type="entry name" value="Acid Proteases"/>
    <property type="match status" value="1"/>
</dbReference>
<accession>A0A1S4A4B8</accession>
<dbReference type="CDD" id="cd00303">
    <property type="entry name" value="retropepsin_like"/>
    <property type="match status" value="1"/>
</dbReference>
<dbReference type="Gene3D" id="3.30.70.270">
    <property type="match status" value="1"/>
</dbReference>
<evidence type="ECO:0000313" key="1">
    <source>
        <dbReference type="Proteomes" id="UP000790787"/>
    </source>
</evidence>
<name>A0A1S4A4B8_TOBAC</name>
<dbReference type="Pfam" id="PF00078">
    <property type="entry name" value="RVT_1"/>
    <property type="match status" value="1"/>
</dbReference>
<dbReference type="AlphaFoldDB" id="A0A1S4A4B8"/>
<dbReference type="InterPro" id="IPR032567">
    <property type="entry name" value="RTL1-rel"/>
</dbReference>
<dbReference type="KEGG" id="nta:107793610"/>
<dbReference type="PaxDb" id="4097-A0A1S4A4B8"/>
<dbReference type="RefSeq" id="XP_016471483.1">
    <property type="nucleotide sequence ID" value="XM_016615997.1"/>
</dbReference>
<dbReference type="InterPro" id="IPR043502">
    <property type="entry name" value="DNA/RNA_pol_sf"/>
</dbReference>
<dbReference type="CDD" id="cd01647">
    <property type="entry name" value="RT_LTR"/>
    <property type="match status" value="1"/>
</dbReference>
<sequence length="691" mass="78515">MAASHQAPAPPVAVPPAAAHENDGKYLDRDGWIYRCEQFFEYEGTSDEKKVRIVAINLEGRALQWHRAMMKGRVGMGLPNWNDYLRGLYHRFGHAIHEDPMAELISLKQTGNVHDFLDSFDGLLNQVELSEAYSISCFLKELKPEIEVQVRMLSPRTLTKAYILAKLAEHSLNLQRNQRNFRPLLPTPTSSGNSNPRGNLQIQGVGSSRSVEGNKFLGSNGKSVVRGSKKLSTTKMDERRALGLCFWYDEKFVPGHNCRGKKQMYLLEIGEEEEDWDIAENFSEKENKEESALSPQRSVHALDGIVDYRTMRVKGGVKGKMVHVLIDTWSTHNFMDLDVAKRLGCNLETIPPFSVAVANGSKIHSRYMSKGITWKMQGVKFRSDMGYKMELHAVEDGVPDCGKKVSLRSSQLGAPKLLDNHKMQRLLHKSGELSMMITTYVQPIKGELATLNSQQVQGSDDVQKLLSKHTGLFEAPRALLPHRSHDHRIILKEGTSSINVRPYRYVANQKDEIERMIKEMLDSGVIKPSVSPYSSPIVMVKNKDGTWRLCIDYRQLNNCTVKDKFPIPVIEELLDELGGAKFFSILDLRSGYHQIRMADQDIEKTAFRSHNGYYEFVVMSFGLTNVPSTFQILMNHIFQPLLRKFILVFFDDILIYSSSWSSHLVHLEQAFKILEDNNLFVKISKCTFGQT</sequence>
<dbReference type="Gene3D" id="3.10.10.10">
    <property type="entry name" value="HIV Type 1 Reverse Transcriptase, subunit A, domain 1"/>
    <property type="match status" value="1"/>
</dbReference>
<dbReference type="InterPro" id="IPR045358">
    <property type="entry name" value="Ty3_capsid"/>
</dbReference>